<accession>A0A7Z0DQR3</accession>
<dbReference type="SUPFAM" id="SSF55424">
    <property type="entry name" value="FAD/NAD-linked reductases, dimerisation (C-terminal) domain"/>
    <property type="match status" value="1"/>
</dbReference>
<dbReference type="GO" id="GO:0051213">
    <property type="term" value="F:dioxygenase activity"/>
    <property type="evidence" value="ECO:0007669"/>
    <property type="project" value="UniProtKB-KW"/>
</dbReference>
<dbReference type="Pfam" id="PF14759">
    <property type="entry name" value="Reductase_C"/>
    <property type="match status" value="1"/>
</dbReference>
<evidence type="ECO:0000313" key="7">
    <source>
        <dbReference type="EMBL" id="NYI79905.1"/>
    </source>
</evidence>
<sequence>MGTEDTGEGATAPITDIVVIGAGLAAVSAIETLRAEGYDGRLILVGKEPELPYERPQLSKDFLSGAKEFKLSHDEAWYAEKDVNVLAGTTAVALDLNDGTVALDNGKKLAFGRLLLATGADPKTPPIPGIETAMTLRTVEDARRLKEAIRSGTRVVTVGGGWIGLEVAASVTALGGTAVVLEAAAQPLLNVLGPVLAEYVADLHTRHGVEIHTETTVEAIEPGVVLTSAGEIPADIVLVAVGAAPATDLAAGAGLEVGDGIVVDERLRTSDPRVFAAGDVALATHTVHGALRVEHWDNAIRQGRLAARSMLGKDGVYDWQPYFFTDQFEFSMEYVGRSAPEDEVLLRGNAEGDEFIAYWRRGATVTAGMNVGIWDVNDQLRELVGTETDPDQLTDLSQS</sequence>
<dbReference type="SUPFAM" id="SSF51905">
    <property type="entry name" value="FAD/NAD(P)-binding domain"/>
    <property type="match status" value="1"/>
</dbReference>
<keyword evidence="4 7" id="KW-0560">Oxidoreductase</keyword>
<evidence type="ECO:0000256" key="3">
    <source>
        <dbReference type="ARBA" id="ARBA00022827"/>
    </source>
</evidence>
<evidence type="ECO:0000259" key="5">
    <source>
        <dbReference type="Pfam" id="PF07992"/>
    </source>
</evidence>
<dbReference type="EC" id="1.18.1.3" evidence="7"/>
<dbReference type="InterPro" id="IPR028202">
    <property type="entry name" value="Reductase_C"/>
</dbReference>
<protein>
    <submittedName>
        <fullName evidence="7">3-phenylpropionate/trans-cinnamate dioxygenase ferredoxin reductase subunit</fullName>
        <ecNumber evidence="7">1.18.1.3</ecNumber>
    </submittedName>
</protein>
<dbReference type="PANTHER" id="PTHR43557">
    <property type="entry name" value="APOPTOSIS-INDUCING FACTOR 1"/>
    <property type="match status" value="1"/>
</dbReference>
<reference evidence="7 8" key="1">
    <citation type="submission" date="2020-07" db="EMBL/GenBank/DDBJ databases">
        <title>Sequencing the genomes of 1000 actinobacteria strains.</title>
        <authorList>
            <person name="Klenk H.-P."/>
        </authorList>
    </citation>
    <scope>NUCLEOTIDE SEQUENCE [LARGE SCALE GENOMIC DNA]</scope>
    <source>
        <strain evidence="7 8">DSM 26487</strain>
    </source>
</reference>
<evidence type="ECO:0000256" key="1">
    <source>
        <dbReference type="ARBA" id="ARBA00001974"/>
    </source>
</evidence>
<evidence type="ECO:0000259" key="6">
    <source>
        <dbReference type="Pfam" id="PF14759"/>
    </source>
</evidence>
<dbReference type="InterPro" id="IPR023753">
    <property type="entry name" value="FAD/NAD-binding_dom"/>
</dbReference>
<keyword evidence="3" id="KW-0274">FAD</keyword>
<dbReference type="InterPro" id="IPR016156">
    <property type="entry name" value="FAD/NAD-linked_Rdtase_dimer_sf"/>
</dbReference>
<name>A0A7Z0DQR3_9ACTN</name>
<dbReference type="PRINTS" id="PR00368">
    <property type="entry name" value="FADPNR"/>
</dbReference>
<organism evidence="7 8">
    <name type="scientific">Nocardioides panzhihuensis</name>
    <dbReference type="NCBI Taxonomy" id="860243"/>
    <lineage>
        <taxon>Bacteria</taxon>
        <taxon>Bacillati</taxon>
        <taxon>Actinomycetota</taxon>
        <taxon>Actinomycetes</taxon>
        <taxon>Propionibacteriales</taxon>
        <taxon>Nocardioidaceae</taxon>
        <taxon>Nocardioides</taxon>
    </lineage>
</organism>
<dbReference type="AlphaFoldDB" id="A0A7Z0DQR3"/>
<comment type="caution">
    <text evidence="7">The sequence shown here is derived from an EMBL/GenBank/DDBJ whole genome shotgun (WGS) entry which is preliminary data.</text>
</comment>
<keyword evidence="8" id="KW-1185">Reference proteome</keyword>
<dbReference type="PRINTS" id="PR00469">
    <property type="entry name" value="PNDRDTASEII"/>
</dbReference>
<dbReference type="GO" id="GO:0016651">
    <property type="term" value="F:oxidoreductase activity, acting on NAD(P)H"/>
    <property type="evidence" value="ECO:0007669"/>
    <property type="project" value="TreeGrafter"/>
</dbReference>
<proteinExistence type="predicted"/>
<keyword evidence="7" id="KW-0223">Dioxygenase</keyword>
<dbReference type="InterPro" id="IPR050446">
    <property type="entry name" value="FAD-oxidoreductase/Apoptosis"/>
</dbReference>
<dbReference type="Pfam" id="PF07992">
    <property type="entry name" value="Pyr_redox_2"/>
    <property type="match status" value="1"/>
</dbReference>
<dbReference type="Gene3D" id="3.50.50.60">
    <property type="entry name" value="FAD/NAD(P)-binding domain"/>
    <property type="match status" value="2"/>
</dbReference>
<gene>
    <name evidence="7" type="ORF">BJ988_004553</name>
</gene>
<dbReference type="GO" id="GO:0008860">
    <property type="term" value="F:ferredoxin-NAD+ reductase activity"/>
    <property type="evidence" value="ECO:0007669"/>
    <property type="project" value="UniProtKB-EC"/>
</dbReference>
<dbReference type="Proteomes" id="UP000564496">
    <property type="component" value="Unassembled WGS sequence"/>
</dbReference>
<dbReference type="InterPro" id="IPR036188">
    <property type="entry name" value="FAD/NAD-bd_sf"/>
</dbReference>
<dbReference type="Gene3D" id="3.30.390.30">
    <property type="match status" value="1"/>
</dbReference>
<keyword evidence="2" id="KW-0285">Flavoprotein</keyword>
<feature type="domain" description="Reductase C-terminal" evidence="6">
    <location>
        <begin position="322"/>
        <end position="395"/>
    </location>
</feature>
<comment type="cofactor">
    <cofactor evidence="1">
        <name>FAD</name>
        <dbReference type="ChEBI" id="CHEBI:57692"/>
    </cofactor>
</comment>
<evidence type="ECO:0000256" key="4">
    <source>
        <dbReference type="ARBA" id="ARBA00023002"/>
    </source>
</evidence>
<dbReference type="EMBL" id="JACBZR010000001">
    <property type="protein sequence ID" value="NYI79905.1"/>
    <property type="molecule type" value="Genomic_DNA"/>
</dbReference>
<dbReference type="GO" id="GO:0005737">
    <property type="term" value="C:cytoplasm"/>
    <property type="evidence" value="ECO:0007669"/>
    <property type="project" value="TreeGrafter"/>
</dbReference>
<evidence type="ECO:0000256" key="2">
    <source>
        <dbReference type="ARBA" id="ARBA00022630"/>
    </source>
</evidence>
<dbReference type="PANTHER" id="PTHR43557:SF2">
    <property type="entry name" value="RIESKE DOMAIN-CONTAINING PROTEIN-RELATED"/>
    <property type="match status" value="1"/>
</dbReference>
<dbReference type="RefSeq" id="WP_179660151.1">
    <property type="nucleotide sequence ID" value="NZ_JACBZR010000001.1"/>
</dbReference>
<evidence type="ECO:0000313" key="8">
    <source>
        <dbReference type="Proteomes" id="UP000564496"/>
    </source>
</evidence>
<feature type="domain" description="FAD/NAD(P)-binding" evidence="5">
    <location>
        <begin position="16"/>
        <end position="303"/>
    </location>
</feature>